<proteinExistence type="predicted"/>
<protein>
    <submittedName>
        <fullName evidence="3">Uncharacterized protein</fullName>
    </submittedName>
</protein>
<reference evidence="3" key="1">
    <citation type="submission" date="2017-12" db="EMBL/GenBank/DDBJ databases">
        <authorList>
            <person name="Martens C."/>
            <person name="Dahlstrom E."/>
            <person name="Barbian K."/>
            <person name="Sykora L."/>
            <person name="Ricklefs S."/>
            <person name="Bruno D."/>
            <person name="Anzick I."/>
            <person name="Myles I."/>
            <person name="Datta S.K."/>
        </authorList>
    </citation>
    <scope>NUCLEOTIDE SEQUENCE</scope>
    <source>
        <strain evidence="3">AD2</strain>
        <plasmid evidence="3">p3-AD2</plasmid>
    </source>
</reference>
<name>A0A4Y1MPU3_9PROT</name>
<feature type="region of interest" description="Disordered" evidence="2">
    <location>
        <begin position="1"/>
        <end position="22"/>
    </location>
</feature>
<accession>A0A4Y1MPU3</accession>
<evidence type="ECO:0000256" key="2">
    <source>
        <dbReference type="SAM" id="MobiDB-lite"/>
    </source>
</evidence>
<organism evidence="3">
    <name type="scientific">Roseomonas mucosa</name>
    <dbReference type="NCBI Taxonomy" id="207340"/>
    <lineage>
        <taxon>Bacteria</taxon>
        <taxon>Pseudomonadati</taxon>
        <taxon>Pseudomonadota</taxon>
        <taxon>Alphaproteobacteria</taxon>
        <taxon>Acetobacterales</taxon>
        <taxon>Roseomonadaceae</taxon>
        <taxon>Roseomonas</taxon>
    </lineage>
</organism>
<dbReference type="RefSeq" id="WP_397540340.1">
    <property type="nucleotide sequence ID" value="NZ_CP025184.1"/>
</dbReference>
<geneLocation type="plasmid" evidence="3">
    <name>p3-AD2</name>
</geneLocation>
<feature type="coiled-coil region" evidence="1">
    <location>
        <begin position="23"/>
        <end position="50"/>
    </location>
</feature>
<dbReference type="EMBL" id="CP025184">
    <property type="protein sequence ID" value="AWV20005.1"/>
    <property type="molecule type" value="Genomic_DNA"/>
</dbReference>
<evidence type="ECO:0000313" key="3">
    <source>
        <dbReference type="EMBL" id="AWV20005.1"/>
    </source>
</evidence>
<dbReference type="AlphaFoldDB" id="A0A4Y1MPU3"/>
<evidence type="ECO:0000256" key="1">
    <source>
        <dbReference type="SAM" id="Coils"/>
    </source>
</evidence>
<keyword evidence="3" id="KW-0614">Plasmid</keyword>
<gene>
    <name evidence="3" type="ORF">RADP37_05497</name>
</gene>
<keyword evidence="1" id="KW-0175">Coiled coil</keyword>
<sequence length="97" mass="10399">MDADASAPAALRNGRGRPPKALTETAQQRVARLKAELDAAETALRAEADRQAALVGQVVVAQMAKDAELRRRIAALLRAEVKRKEDRATIASLLIGD</sequence>